<dbReference type="Gene3D" id="3.30.500.10">
    <property type="entry name" value="MHC class I-like antigen recognition-like"/>
    <property type="match status" value="2"/>
</dbReference>
<dbReference type="PROSITE" id="PS50835">
    <property type="entry name" value="IG_LIKE"/>
    <property type="match status" value="1"/>
</dbReference>
<feature type="signal peptide" evidence="4">
    <location>
        <begin position="1"/>
        <end position="19"/>
    </location>
</feature>
<dbReference type="Pfam" id="PF00129">
    <property type="entry name" value="MHC_I"/>
    <property type="match status" value="1"/>
</dbReference>
<proteinExistence type="predicted"/>
<dbReference type="Pfam" id="PF07654">
    <property type="entry name" value="C1-set"/>
    <property type="match status" value="1"/>
</dbReference>
<comment type="caution">
    <text evidence="6">The sequence shown here is derived from an EMBL/GenBank/DDBJ whole genome shotgun (WGS) entry which is preliminary data.</text>
</comment>
<dbReference type="SUPFAM" id="SSF48726">
    <property type="entry name" value="Immunoglobulin"/>
    <property type="match status" value="1"/>
</dbReference>
<dbReference type="InterPro" id="IPR003006">
    <property type="entry name" value="Ig/MHC_CS"/>
</dbReference>
<feature type="chain" id="PRO_5035921115" description="Ig-like domain-containing protein" evidence="4">
    <location>
        <begin position="20"/>
        <end position="307"/>
    </location>
</feature>
<dbReference type="PANTHER" id="PTHR16675">
    <property type="entry name" value="MHC CLASS I-RELATED"/>
    <property type="match status" value="1"/>
</dbReference>
<dbReference type="AlphaFoldDB" id="A0A8T3CUK1"/>
<dbReference type="InterPro" id="IPR003597">
    <property type="entry name" value="Ig_C1-set"/>
</dbReference>
<dbReference type="InterPro" id="IPR011161">
    <property type="entry name" value="MHC_I-like_Ag-recog"/>
</dbReference>
<accession>A0A8T3CUK1</accession>
<dbReference type="PROSITE" id="PS00290">
    <property type="entry name" value="IG_MHC"/>
    <property type="match status" value="1"/>
</dbReference>
<keyword evidence="4" id="KW-0732">Signal</keyword>
<evidence type="ECO:0000256" key="4">
    <source>
        <dbReference type="SAM" id="SignalP"/>
    </source>
</evidence>
<gene>
    <name evidence="6" type="ORF">AGOR_G00212530</name>
</gene>
<evidence type="ECO:0000256" key="2">
    <source>
        <dbReference type="ARBA" id="ARBA00023319"/>
    </source>
</evidence>
<sequence>METATILYCLCIFWTSVSTDSHSLRYLYTLTVDGDGAARFLSVGVLDGVQIDRFDSAIERLHHHDEEFFNHSKGETHTFQAMCECGFSDDGLTWGGIRNAHDGRDFLTFDPAGRGWLAVAPQVDQASAQRVKQQWDQRDQWNWDVGHYVETACPERLRMFLRYGEETLRKRDAPSVSLHPQTDRATCLATGFYPQGAVVSWAEEEGGPVPGHWLLGGEEVPNGDGTFQVRLTVKPNTTEGQRYVCRVEHSSLDGPVLMAWEITQNGGNMATVIVIVVLLLLLILLAIILILKHRRGRPQSRPFTARL</sequence>
<dbReference type="InterPro" id="IPR007110">
    <property type="entry name" value="Ig-like_dom"/>
</dbReference>
<dbReference type="PANTHER" id="PTHR16675:SF235">
    <property type="entry name" value="SHKT DOMAIN-CONTAINING PROTEIN"/>
    <property type="match status" value="1"/>
</dbReference>
<dbReference type="Gene3D" id="2.60.40.10">
    <property type="entry name" value="Immunoglobulins"/>
    <property type="match status" value="1"/>
</dbReference>
<dbReference type="InterPro" id="IPR036179">
    <property type="entry name" value="Ig-like_dom_sf"/>
</dbReference>
<dbReference type="InterPro" id="IPR050208">
    <property type="entry name" value="MHC_class-I_related"/>
</dbReference>
<evidence type="ECO:0000256" key="3">
    <source>
        <dbReference type="SAM" id="Phobius"/>
    </source>
</evidence>
<keyword evidence="2" id="KW-0393">Immunoglobulin domain</keyword>
<dbReference type="OrthoDB" id="8936120at2759"/>
<evidence type="ECO:0000259" key="5">
    <source>
        <dbReference type="PROSITE" id="PS50835"/>
    </source>
</evidence>
<evidence type="ECO:0000256" key="1">
    <source>
        <dbReference type="ARBA" id="ARBA00023180"/>
    </source>
</evidence>
<dbReference type="InterPro" id="IPR011162">
    <property type="entry name" value="MHC_I/II-like_Ag-recog"/>
</dbReference>
<evidence type="ECO:0000313" key="6">
    <source>
        <dbReference type="EMBL" id="KAI1886295.1"/>
    </source>
</evidence>
<keyword evidence="3" id="KW-0812">Transmembrane</keyword>
<keyword evidence="1" id="KW-0325">Glycoprotein</keyword>
<protein>
    <recommendedName>
        <fullName evidence="5">Ig-like domain-containing protein</fullName>
    </recommendedName>
</protein>
<dbReference type="InterPro" id="IPR013783">
    <property type="entry name" value="Ig-like_fold"/>
</dbReference>
<dbReference type="SMART" id="SM00407">
    <property type="entry name" value="IGc1"/>
    <property type="match status" value="1"/>
</dbReference>
<keyword evidence="3" id="KW-1133">Transmembrane helix</keyword>
<dbReference type="Proteomes" id="UP000829720">
    <property type="component" value="Unassembled WGS sequence"/>
</dbReference>
<organism evidence="6 7">
    <name type="scientific">Albula goreensis</name>
    <dbReference type="NCBI Taxonomy" id="1534307"/>
    <lineage>
        <taxon>Eukaryota</taxon>
        <taxon>Metazoa</taxon>
        <taxon>Chordata</taxon>
        <taxon>Craniata</taxon>
        <taxon>Vertebrata</taxon>
        <taxon>Euteleostomi</taxon>
        <taxon>Actinopterygii</taxon>
        <taxon>Neopterygii</taxon>
        <taxon>Teleostei</taxon>
        <taxon>Albuliformes</taxon>
        <taxon>Albulidae</taxon>
        <taxon>Albula</taxon>
    </lineage>
</organism>
<reference evidence="6" key="1">
    <citation type="submission" date="2021-01" db="EMBL/GenBank/DDBJ databases">
        <authorList>
            <person name="Zahm M."/>
            <person name="Roques C."/>
            <person name="Cabau C."/>
            <person name="Klopp C."/>
            <person name="Donnadieu C."/>
            <person name="Jouanno E."/>
            <person name="Lampietro C."/>
            <person name="Louis A."/>
            <person name="Herpin A."/>
            <person name="Echchiki A."/>
            <person name="Berthelot C."/>
            <person name="Parey E."/>
            <person name="Roest-Crollius H."/>
            <person name="Braasch I."/>
            <person name="Postlethwait J."/>
            <person name="Bobe J."/>
            <person name="Montfort J."/>
            <person name="Bouchez O."/>
            <person name="Begum T."/>
            <person name="Mejri S."/>
            <person name="Adams A."/>
            <person name="Chen W.-J."/>
            <person name="Guiguen Y."/>
        </authorList>
    </citation>
    <scope>NUCLEOTIDE SEQUENCE</scope>
    <source>
        <tissue evidence="6">Blood</tissue>
    </source>
</reference>
<name>A0A8T3CUK1_9TELE</name>
<dbReference type="EMBL" id="JAERUA010000020">
    <property type="protein sequence ID" value="KAI1886295.1"/>
    <property type="molecule type" value="Genomic_DNA"/>
</dbReference>
<feature type="transmembrane region" description="Helical" evidence="3">
    <location>
        <begin position="269"/>
        <end position="291"/>
    </location>
</feature>
<feature type="domain" description="Ig-like" evidence="5">
    <location>
        <begin position="154"/>
        <end position="263"/>
    </location>
</feature>
<dbReference type="SUPFAM" id="SSF54452">
    <property type="entry name" value="MHC antigen-recognition domain"/>
    <property type="match status" value="1"/>
</dbReference>
<keyword evidence="7" id="KW-1185">Reference proteome</keyword>
<keyword evidence="3" id="KW-0472">Membrane</keyword>
<evidence type="ECO:0000313" key="7">
    <source>
        <dbReference type="Proteomes" id="UP000829720"/>
    </source>
</evidence>
<dbReference type="InterPro" id="IPR037055">
    <property type="entry name" value="MHC_I-like_Ag-recog_sf"/>
</dbReference>